<feature type="domain" description="DUF1746" evidence="3">
    <location>
        <begin position="79"/>
        <end position="193"/>
    </location>
</feature>
<accession>A0A8H4V7D9</accession>
<evidence type="ECO:0000313" key="5">
    <source>
        <dbReference type="Proteomes" id="UP000557566"/>
    </source>
</evidence>
<feature type="transmembrane region" description="Helical" evidence="2">
    <location>
        <begin position="127"/>
        <end position="146"/>
    </location>
</feature>
<dbReference type="OrthoDB" id="5428737at2759"/>
<reference evidence="4 5" key="1">
    <citation type="journal article" date="2020" name="Genome Biol. Evol.">
        <title>A new high-quality draft genome assembly of the Chinese cordyceps Ophiocordyceps sinensis.</title>
        <authorList>
            <person name="Shu R."/>
            <person name="Zhang J."/>
            <person name="Meng Q."/>
            <person name="Zhang H."/>
            <person name="Zhou G."/>
            <person name="Li M."/>
            <person name="Wu P."/>
            <person name="Zhao Y."/>
            <person name="Chen C."/>
            <person name="Qin Q."/>
        </authorList>
    </citation>
    <scope>NUCLEOTIDE SEQUENCE [LARGE SCALE GENOMIC DNA]</scope>
    <source>
        <strain evidence="4 5">IOZ07</strain>
    </source>
</reference>
<proteinExistence type="predicted"/>
<name>A0A8H4V7D9_9HYPO</name>
<feature type="region of interest" description="Disordered" evidence="1">
    <location>
        <begin position="250"/>
        <end position="283"/>
    </location>
</feature>
<dbReference type="GO" id="GO:0032933">
    <property type="term" value="P:SREBP signaling pathway"/>
    <property type="evidence" value="ECO:0007669"/>
    <property type="project" value="InterPro"/>
</dbReference>
<dbReference type="GO" id="GO:0005783">
    <property type="term" value="C:endoplasmic reticulum"/>
    <property type="evidence" value="ECO:0007669"/>
    <property type="project" value="TreeGrafter"/>
</dbReference>
<dbReference type="EMBL" id="JAAVMX010000003">
    <property type="protein sequence ID" value="KAF4510722.1"/>
    <property type="molecule type" value="Genomic_DNA"/>
</dbReference>
<feature type="transmembrane region" description="Helical" evidence="2">
    <location>
        <begin position="177"/>
        <end position="196"/>
    </location>
</feature>
<gene>
    <name evidence="4" type="ORF">G6O67_002593</name>
</gene>
<sequence>MSHDASPSRTARNHDAARDDDDDDDDTILADQALPNHNANSPARSRSASRQRRKKKSKKKRNPGLAKKLGFITHLLKTLDLVVFAELSALYYMECSLFRFVLRSAGQYMYLTPKDESFPFLMPATRVHVLLVLIPNMVCIASHLFGSLPVGPDFHRGYQHGGLVIDFVGQRPPSWKLYYFLADVIILVVQCFMLTVHTEREHLRAALKTFRPVFPVVEDTTTRSTEDLDAEERGVLRNGSEVVHDETDGIHLHPLGQPRDGAEGSGERAADLAPPLRDASSGVAPGTPLSDIIISGNAILGEYHVLHSMLSATMGFERTAAHSLQTISYGAAMAAIQARRQGASV</sequence>
<feature type="compositionally biased region" description="Acidic residues" evidence="1">
    <location>
        <begin position="18"/>
        <end position="28"/>
    </location>
</feature>
<dbReference type="PANTHER" id="PTHR39405:SF1">
    <property type="entry name" value="DSC E3 UBIQUITIN LIGASE COMPLEX SUBUNIT 4"/>
    <property type="match status" value="1"/>
</dbReference>
<organism evidence="4 5">
    <name type="scientific">Ophiocordyceps sinensis</name>
    <dbReference type="NCBI Taxonomy" id="72228"/>
    <lineage>
        <taxon>Eukaryota</taxon>
        <taxon>Fungi</taxon>
        <taxon>Dikarya</taxon>
        <taxon>Ascomycota</taxon>
        <taxon>Pezizomycotina</taxon>
        <taxon>Sordariomycetes</taxon>
        <taxon>Hypocreomycetidae</taxon>
        <taxon>Hypocreales</taxon>
        <taxon>Ophiocordycipitaceae</taxon>
        <taxon>Ophiocordyceps</taxon>
    </lineage>
</organism>
<keyword evidence="5" id="KW-1185">Reference proteome</keyword>
<keyword evidence="2" id="KW-0472">Membrane</keyword>
<keyword evidence="2" id="KW-0812">Transmembrane</keyword>
<dbReference type="InterPro" id="IPR013715">
    <property type="entry name" value="DUF1746"/>
</dbReference>
<evidence type="ECO:0000313" key="4">
    <source>
        <dbReference type="EMBL" id="KAF4510722.1"/>
    </source>
</evidence>
<feature type="region of interest" description="Disordered" evidence="1">
    <location>
        <begin position="1"/>
        <end position="62"/>
    </location>
</feature>
<feature type="compositionally biased region" description="Basic residues" evidence="1">
    <location>
        <begin position="47"/>
        <end position="62"/>
    </location>
</feature>
<evidence type="ECO:0000256" key="2">
    <source>
        <dbReference type="SAM" id="Phobius"/>
    </source>
</evidence>
<evidence type="ECO:0000256" key="1">
    <source>
        <dbReference type="SAM" id="MobiDB-lite"/>
    </source>
</evidence>
<feature type="compositionally biased region" description="Basic and acidic residues" evidence="1">
    <location>
        <begin position="260"/>
        <end position="270"/>
    </location>
</feature>
<dbReference type="Proteomes" id="UP000557566">
    <property type="component" value="Unassembled WGS sequence"/>
</dbReference>
<comment type="caution">
    <text evidence="4">The sequence shown here is derived from an EMBL/GenBank/DDBJ whole genome shotgun (WGS) entry which is preliminary data.</text>
</comment>
<feature type="compositionally biased region" description="Polar residues" evidence="1">
    <location>
        <begin position="1"/>
        <end position="10"/>
    </location>
</feature>
<keyword evidence="2" id="KW-1133">Transmembrane helix</keyword>
<dbReference type="AlphaFoldDB" id="A0A8H4V7D9"/>
<protein>
    <recommendedName>
        <fullName evidence="3">DUF1746 domain-containing protein</fullName>
    </recommendedName>
</protein>
<evidence type="ECO:0000259" key="3">
    <source>
        <dbReference type="Pfam" id="PF08508"/>
    </source>
</evidence>
<dbReference type="Pfam" id="PF08508">
    <property type="entry name" value="DUF1746"/>
    <property type="match status" value="1"/>
</dbReference>
<dbReference type="GO" id="GO:0044695">
    <property type="term" value="C:Dsc E3 ubiquitin ligase complex"/>
    <property type="evidence" value="ECO:0007669"/>
    <property type="project" value="InterPro"/>
</dbReference>
<dbReference type="InterPro" id="IPR038967">
    <property type="entry name" value="Dsc4-like"/>
</dbReference>
<dbReference type="PANTHER" id="PTHR39405">
    <property type="entry name" value="DSC E3 UBIQUITIN LIGASE COMPLEX SUBUNIT 4"/>
    <property type="match status" value="1"/>
</dbReference>